<dbReference type="RefSeq" id="XP_024342874.1">
    <property type="nucleotide sequence ID" value="XM_024483257.1"/>
</dbReference>
<dbReference type="EMBL" id="KZ110592">
    <property type="protein sequence ID" value="OSX66080.1"/>
    <property type="molecule type" value="Genomic_DNA"/>
</dbReference>
<evidence type="ECO:0000313" key="1">
    <source>
        <dbReference type="EMBL" id="OSX66080.1"/>
    </source>
</evidence>
<reference evidence="1 2" key="1">
    <citation type="submission" date="2017-04" db="EMBL/GenBank/DDBJ databases">
        <title>Genome Sequence of the Model Brown-Rot Fungus Postia placenta SB12.</title>
        <authorList>
            <consortium name="DOE Joint Genome Institute"/>
            <person name="Gaskell J."/>
            <person name="Kersten P."/>
            <person name="Larrondo L.F."/>
            <person name="Canessa P."/>
            <person name="Martinez D."/>
            <person name="Hibbett D."/>
            <person name="Schmoll M."/>
            <person name="Kubicek C.P."/>
            <person name="Martinez A.T."/>
            <person name="Yadav J."/>
            <person name="Master E."/>
            <person name="Magnuson J.K."/>
            <person name="James T."/>
            <person name="Yaver D."/>
            <person name="Berka R."/>
            <person name="Labutti K."/>
            <person name="Lipzen A."/>
            <person name="Aerts A."/>
            <person name="Barry K."/>
            <person name="Henrissat B."/>
            <person name="Blanchette R."/>
            <person name="Grigoriev I."/>
            <person name="Cullen D."/>
        </authorList>
    </citation>
    <scope>NUCLEOTIDE SEQUENCE [LARGE SCALE GENOMIC DNA]</scope>
    <source>
        <strain evidence="1 2">MAD-698-R-SB12</strain>
    </source>
</reference>
<organism evidence="1 2">
    <name type="scientific">Postia placenta MAD-698-R-SB12</name>
    <dbReference type="NCBI Taxonomy" id="670580"/>
    <lineage>
        <taxon>Eukaryota</taxon>
        <taxon>Fungi</taxon>
        <taxon>Dikarya</taxon>
        <taxon>Basidiomycota</taxon>
        <taxon>Agaricomycotina</taxon>
        <taxon>Agaricomycetes</taxon>
        <taxon>Polyporales</taxon>
        <taxon>Adustoporiaceae</taxon>
        <taxon>Rhodonia</taxon>
    </lineage>
</organism>
<sequence>MSFGIANRSNQISFLPAPNRPDARPGTRFGPLRSVLRPQACGWMFKAIHGMGGLFLNVWT</sequence>
<proteinExistence type="predicted"/>
<accession>A0A1X6NC42</accession>
<name>A0A1X6NC42_9APHY</name>
<dbReference type="GeneID" id="36328206"/>
<dbReference type="AlphaFoldDB" id="A0A1X6NC42"/>
<feature type="non-terminal residue" evidence="1">
    <location>
        <position position="60"/>
    </location>
</feature>
<gene>
    <name evidence="1" type="ORF">POSPLADRAFT_1104328</name>
</gene>
<evidence type="ECO:0000313" key="2">
    <source>
        <dbReference type="Proteomes" id="UP000194127"/>
    </source>
</evidence>
<protein>
    <submittedName>
        <fullName evidence="1">Uncharacterized protein</fullName>
    </submittedName>
</protein>
<keyword evidence="2" id="KW-1185">Reference proteome</keyword>
<dbReference type="Proteomes" id="UP000194127">
    <property type="component" value="Unassembled WGS sequence"/>
</dbReference>